<dbReference type="RefSeq" id="WP_112221941.1">
    <property type="nucleotide sequence ID" value="NZ_CP047673.1"/>
</dbReference>
<dbReference type="PANTHER" id="PTHR39203">
    <property type="entry name" value="CYTOPLASMIC PROTEIN-RELATED"/>
    <property type="match status" value="1"/>
</dbReference>
<keyword evidence="3" id="KW-1185">Reference proteome</keyword>
<dbReference type="InterPro" id="IPR009326">
    <property type="entry name" value="DUF984"/>
</dbReference>
<evidence type="ECO:0000313" key="2">
    <source>
        <dbReference type="EMBL" id="RAZ81408.1"/>
    </source>
</evidence>
<evidence type="ECO:0000259" key="1">
    <source>
        <dbReference type="SMART" id="SM01022"/>
    </source>
</evidence>
<organism evidence="2 3">
    <name type="scientific">Planococcus halotolerans</name>
    <dbReference type="NCBI Taxonomy" id="2233542"/>
    <lineage>
        <taxon>Bacteria</taxon>
        <taxon>Bacillati</taxon>
        <taxon>Bacillota</taxon>
        <taxon>Bacilli</taxon>
        <taxon>Bacillales</taxon>
        <taxon>Caryophanaceae</taxon>
        <taxon>Planococcus</taxon>
    </lineage>
</organism>
<dbReference type="EMBL" id="QLZR01000001">
    <property type="protein sequence ID" value="RAZ81408.1"/>
    <property type="molecule type" value="Genomic_DNA"/>
</dbReference>
<sequence>MNEQTEKFWNDYWANQGQLKPEKVEAFQFGAEADWLADLVVEGKKTATCSAHVYYEIENEPLPHVGQYNIVLDAKEEPVAIIRVTEVSMMPMNEVPVEFALAEGEGDFEFWWNAHKNFFKSELGKLGLEYSESMQLVCERFETLHTK</sequence>
<dbReference type="AlphaFoldDB" id="A0A365L7M8"/>
<protein>
    <submittedName>
        <fullName evidence="2">ASCH domain-containing protein</fullName>
    </submittedName>
</protein>
<reference evidence="2 3" key="1">
    <citation type="submission" date="2018-06" db="EMBL/GenBank/DDBJ databases">
        <title>The draft genome sequences of strains SCU63 and S1.</title>
        <authorList>
            <person name="Gan L."/>
        </authorList>
    </citation>
    <scope>NUCLEOTIDE SEQUENCE [LARGE SCALE GENOMIC DNA]</scope>
    <source>
        <strain evidence="2 3">SCU63</strain>
    </source>
</reference>
<dbReference type="SUPFAM" id="SSF88697">
    <property type="entry name" value="PUA domain-like"/>
    <property type="match status" value="1"/>
</dbReference>
<dbReference type="InterPro" id="IPR007374">
    <property type="entry name" value="ASCH_domain"/>
</dbReference>
<evidence type="ECO:0000313" key="3">
    <source>
        <dbReference type="Proteomes" id="UP000251002"/>
    </source>
</evidence>
<gene>
    <name evidence="2" type="ORF">DP120_03770</name>
</gene>
<dbReference type="CDD" id="cd06553">
    <property type="entry name" value="ASCH_Ef3133_like"/>
    <property type="match status" value="1"/>
</dbReference>
<dbReference type="InterPro" id="IPR015947">
    <property type="entry name" value="PUA-like_sf"/>
</dbReference>
<name>A0A365L7M8_9BACL</name>
<feature type="domain" description="ASCH" evidence="1">
    <location>
        <begin position="27"/>
        <end position="145"/>
    </location>
</feature>
<accession>A0A365L7M8</accession>
<comment type="caution">
    <text evidence="2">The sequence shown here is derived from an EMBL/GenBank/DDBJ whole genome shotgun (WGS) entry which is preliminary data.</text>
</comment>
<dbReference type="Pfam" id="PF04266">
    <property type="entry name" value="ASCH"/>
    <property type="match status" value="1"/>
</dbReference>
<dbReference type="PANTHER" id="PTHR39203:SF1">
    <property type="entry name" value="CYTOPLASMIC PROTEIN"/>
    <property type="match status" value="1"/>
</dbReference>
<dbReference type="PIRSF" id="PIRSF021320">
    <property type="entry name" value="DUF984"/>
    <property type="match status" value="1"/>
</dbReference>
<proteinExistence type="predicted"/>
<dbReference type="Proteomes" id="UP000251002">
    <property type="component" value="Unassembled WGS sequence"/>
</dbReference>
<dbReference type="Gene3D" id="3.10.400.10">
    <property type="entry name" value="Sulfate adenylyltransferase"/>
    <property type="match status" value="1"/>
</dbReference>
<dbReference type="SMART" id="SM01022">
    <property type="entry name" value="ASCH"/>
    <property type="match status" value="1"/>
</dbReference>